<dbReference type="InterPro" id="IPR013011">
    <property type="entry name" value="PTS_EIIB_2"/>
</dbReference>
<gene>
    <name evidence="8" type="primary">manR_3</name>
    <name evidence="8" type="ORF">SDC9_126139</name>
</gene>
<dbReference type="InterPro" id="IPR036634">
    <property type="entry name" value="PRD_sf"/>
</dbReference>
<dbReference type="CDD" id="cd05568">
    <property type="entry name" value="PTS_IIB_bgl_like"/>
    <property type="match status" value="1"/>
</dbReference>
<dbReference type="SUPFAM" id="SSF63520">
    <property type="entry name" value="PTS-regulatory domain, PRD"/>
    <property type="match status" value="1"/>
</dbReference>
<dbReference type="PROSITE" id="PS51094">
    <property type="entry name" value="PTS_EIIA_TYPE_2"/>
    <property type="match status" value="1"/>
</dbReference>
<dbReference type="Pfam" id="PF00359">
    <property type="entry name" value="PTS_EIIA_2"/>
    <property type="match status" value="1"/>
</dbReference>
<feature type="domain" description="PRD" evidence="7">
    <location>
        <begin position="36"/>
        <end position="143"/>
    </location>
</feature>
<dbReference type="AlphaFoldDB" id="A0A645CQC5"/>
<dbReference type="PANTHER" id="PTHR30185">
    <property type="entry name" value="CRYPTIC BETA-GLUCOSIDE BGL OPERON ANTITERMINATOR"/>
    <property type="match status" value="1"/>
</dbReference>
<proteinExistence type="predicted"/>
<dbReference type="Gene3D" id="3.40.930.10">
    <property type="entry name" value="Mannitol-specific EII, Chain A"/>
    <property type="match status" value="1"/>
</dbReference>
<organism evidence="8">
    <name type="scientific">bioreactor metagenome</name>
    <dbReference type="NCBI Taxonomy" id="1076179"/>
    <lineage>
        <taxon>unclassified sequences</taxon>
        <taxon>metagenomes</taxon>
        <taxon>ecological metagenomes</taxon>
    </lineage>
</organism>
<evidence type="ECO:0000313" key="8">
    <source>
        <dbReference type="EMBL" id="MPM79108.1"/>
    </source>
</evidence>
<comment type="caution">
    <text evidence="8">The sequence shown here is derived from an EMBL/GenBank/DDBJ whole genome shotgun (WGS) entry which is preliminary data.</text>
</comment>
<dbReference type="GO" id="GO:0008982">
    <property type="term" value="F:protein-N(PI)-phosphohistidine-sugar phosphotransferase activity"/>
    <property type="evidence" value="ECO:0007669"/>
    <property type="project" value="InterPro"/>
</dbReference>
<keyword evidence="3" id="KW-0805">Transcription regulation</keyword>
<dbReference type="InterPro" id="IPR002178">
    <property type="entry name" value="PTS_EIIA_type-2_dom"/>
</dbReference>
<accession>A0A645CQC5</accession>
<evidence type="ECO:0000259" key="5">
    <source>
        <dbReference type="PROSITE" id="PS51094"/>
    </source>
</evidence>
<name>A0A645CQC5_9ZZZZ</name>
<dbReference type="GO" id="GO:0009401">
    <property type="term" value="P:phosphoenolpyruvate-dependent sugar phosphotransferase system"/>
    <property type="evidence" value="ECO:0007669"/>
    <property type="project" value="InterPro"/>
</dbReference>
<keyword evidence="2" id="KW-0677">Repeat</keyword>
<dbReference type="PANTHER" id="PTHR30185:SF18">
    <property type="entry name" value="TRANSCRIPTIONAL REGULATOR MTLR"/>
    <property type="match status" value="1"/>
</dbReference>
<evidence type="ECO:0000259" key="6">
    <source>
        <dbReference type="PROSITE" id="PS51099"/>
    </source>
</evidence>
<dbReference type="EMBL" id="VSSQ01029118">
    <property type="protein sequence ID" value="MPM79108.1"/>
    <property type="molecule type" value="Genomic_DNA"/>
</dbReference>
<dbReference type="GO" id="GO:0006355">
    <property type="term" value="P:regulation of DNA-templated transcription"/>
    <property type="evidence" value="ECO:0007669"/>
    <property type="project" value="InterPro"/>
</dbReference>
<keyword evidence="4" id="KW-0804">Transcription</keyword>
<dbReference type="Gene3D" id="3.40.50.2300">
    <property type="match status" value="1"/>
</dbReference>
<sequence length="400" mass="46245">MMKSLSPFHYSEDEKIYFCWLFMNEKNTQLDNSEYNEDKEANEIARFLIDKLRQLQPLDEEVRTYFTKGLSMHLKVAIYRIRNNIAIQNELLDQIKISIPLIYEYTKNQLIVLEKTYNLEFDENEIAYIAMYIASAYENSLKVDMQVNVLLVCSFGVATSSILRTRIAQIIPECNIIGPLSKTDAEKYIQLNTVDMIISTNEMNFSSVPVISVNPLLYPDDVDYIKTRLFQLSYSQMCNHFLQSYADIDKDNFSKTYIHDLVDAENVQIVEDCDSWEDAIQLAAKPLLDKHIIEPRYVAKMIDAVNKLGTYMVLVPETAFIHAGTEDGIKHNCTSILILKKPLTFGNKNSKIVRNLVILGIKNKDENSLLDLVYIFEKKTNLEILKSDHITKDIVYDLHD</sequence>
<keyword evidence="1" id="KW-0808">Transferase</keyword>
<dbReference type="InterPro" id="IPR016152">
    <property type="entry name" value="PTrfase/Anion_transptr"/>
</dbReference>
<dbReference type="Pfam" id="PF00874">
    <property type="entry name" value="PRD"/>
    <property type="match status" value="1"/>
</dbReference>
<dbReference type="PROSITE" id="PS51372">
    <property type="entry name" value="PRD_2"/>
    <property type="match status" value="1"/>
</dbReference>
<reference evidence="8" key="1">
    <citation type="submission" date="2019-08" db="EMBL/GenBank/DDBJ databases">
        <authorList>
            <person name="Kucharzyk K."/>
            <person name="Murdoch R.W."/>
            <person name="Higgins S."/>
            <person name="Loffler F."/>
        </authorList>
    </citation>
    <scope>NUCLEOTIDE SEQUENCE</scope>
</reference>
<dbReference type="InterPro" id="IPR011608">
    <property type="entry name" value="PRD"/>
</dbReference>
<feature type="domain" description="PTS EIIA type-2" evidence="5">
    <location>
        <begin position="260"/>
        <end position="400"/>
    </location>
</feature>
<feature type="domain" description="PTS EIIB type-2" evidence="6">
    <location>
        <begin position="147"/>
        <end position="237"/>
    </location>
</feature>
<evidence type="ECO:0000256" key="4">
    <source>
        <dbReference type="ARBA" id="ARBA00023163"/>
    </source>
</evidence>
<dbReference type="InterPro" id="IPR036095">
    <property type="entry name" value="PTS_EIIB-like_sf"/>
</dbReference>
<dbReference type="InterPro" id="IPR050661">
    <property type="entry name" value="BglG_antiterminators"/>
</dbReference>
<evidence type="ECO:0000259" key="7">
    <source>
        <dbReference type="PROSITE" id="PS51372"/>
    </source>
</evidence>
<dbReference type="SUPFAM" id="SSF52794">
    <property type="entry name" value="PTS system IIB component-like"/>
    <property type="match status" value="1"/>
</dbReference>
<evidence type="ECO:0000256" key="1">
    <source>
        <dbReference type="ARBA" id="ARBA00022679"/>
    </source>
</evidence>
<evidence type="ECO:0000256" key="3">
    <source>
        <dbReference type="ARBA" id="ARBA00023015"/>
    </source>
</evidence>
<dbReference type="SUPFAM" id="SSF55804">
    <property type="entry name" value="Phoshotransferase/anion transport protein"/>
    <property type="match status" value="1"/>
</dbReference>
<dbReference type="Gene3D" id="1.10.1790.10">
    <property type="entry name" value="PRD domain"/>
    <property type="match status" value="1"/>
</dbReference>
<evidence type="ECO:0000256" key="2">
    <source>
        <dbReference type="ARBA" id="ARBA00022737"/>
    </source>
</evidence>
<protein>
    <submittedName>
        <fullName evidence="8">Transcriptional regulator ManR</fullName>
    </submittedName>
</protein>
<dbReference type="PROSITE" id="PS51099">
    <property type="entry name" value="PTS_EIIB_TYPE_2"/>
    <property type="match status" value="1"/>
</dbReference>